<accession>A0A5M3WAH7</accession>
<evidence type="ECO:0008006" key="5">
    <source>
        <dbReference type="Google" id="ProtNLM"/>
    </source>
</evidence>
<sequence>MRTQGFQRVGGATLRASAFDAETVTVPPWPQGDHCPDDDTEQWRVWVRQVWGLPWIADAVTVASPAFAARVQAALGGGQIGRERVRRLAMTIARYLLRVRGRATPFGLFAGVAPARFTSLQPADTIIGQPQVRVRADAAWLAEMIAGLEAVSAIRRRLPVVANDCTVLRGDRLVVTWQPRATAGPGSAAEISVRHSRILDMIADAAHTPIVVNALLGKLAADLPDVPDTAIDDMVAILIRSGVLISSLRPSSTSGDGLAHVLAELDAHAPDVLAEIPVVDGLREIHEHLTTAALHSWAATATVGAQMRRLAPSITQPLVVNLRFDHAPDLPEEVAAEAQTAAEALLRLAPDPDEQAGWRAFHTMFLDTYGVGSVVPVRLLTDSAAGLSLPSHAPDAGLTRRDEHLLALAQQTTLDGAPEIVLDDHTISRLTGTVARQPAPHMELCVDVRAADSAALAQGAFTLAVLGIGRSAVAMTGRFLDVLPPAHRLAMLKEYVDLPVAVHDAITAQLSFPPKRGRTANVATAPPVLPAMITMAEYPHTTEGRAVDHIGLNDLAVTADAAQLYVVSLSRRRIIEPILANATAPHTWPPIVRLLLGLAGTGTAAVPMFTWGAAECLPFLPRVRYGRTILSPARWRISDGILPGAAAPDDGWNRAVATLRDRLGISRWVNVGSGDRLLRLDLDEPMDLAVLRAHVNGSAGDLVVREAAALDDYGWLNGRAHELVIPLAATAPPAPAVVAQRCLPPPVTRDQVALPGTQVLFAKLYGPADAADIILTRHLPDLLSACGYPPVWWFLRYRDLRRHQRDPAPHIRVRLRPADASAYGQAVTALGAWATNLRRRGLIGDLVLDTHVPEIARFGAGAALAAAEALFAADSASALAQLSFLTSPGRPALSSWALTAASLADLVCAFTGDTTTGMRWLIDHAATATGVPHAATDPAHRGHQEVVRQAIALLDLMHHGDSPPEAISQSDKVLAAWRTRQHAAATYARLLARNPDAAHVSANTALLALLHLHHVRSHGVDRDCEQRCRRLARAVALAWTGRPTPSPARSR</sequence>
<evidence type="ECO:0000259" key="1">
    <source>
        <dbReference type="Pfam" id="PF04738"/>
    </source>
</evidence>
<keyword evidence="4" id="KW-1185">Reference proteome</keyword>
<dbReference type="RefSeq" id="WP_155341391.1">
    <property type="nucleotide sequence ID" value="NZ_BAAABN010000022.1"/>
</dbReference>
<gene>
    <name evidence="3" type="ORF">Acor_74470</name>
</gene>
<dbReference type="InterPro" id="IPR023809">
    <property type="entry name" value="Thiopep_bacteriocin_synth_dom"/>
</dbReference>
<dbReference type="NCBIfam" id="TIGR03891">
    <property type="entry name" value="thiopep_ocin"/>
    <property type="match status" value="1"/>
</dbReference>
<dbReference type="Pfam" id="PF04738">
    <property type="entry name" value="Lant_dehydr_N"/>
    <property type="match status" value="1"/>
</dbReference>
<reference evidence="3 4" key="1">
    <citation type="submission" date="2019-10" db="EMBL/GenBank/DDBJ databases">
        <title>Whole genome shotgun sequence of Acrocarpospora corrugata NBRC 13972.</title>
        <authorList>
            <person name="Ichikawa N."/>
            <person name="Kimura A."/>
            <person name="Kitahashi Y."/>
            <person name="Komaki H."/>
            <person name="Oguchi A."/>
        </authorList>
    </citation>
    <scope>NUCLEOTIDE SEQUENCE [LARGE SCALE GENOMIC DNA]</scope>
    <source>
        <strain evidence="3 4">NBRC 13972</strain>
    </source>
</reference>
<name>A0A5M3WAH7_9ACTN</name>
<evidence type="ECO:0000259" key="2">
    <source>
        <dbReference type="Pfam" id="PF14028"/>
    </source>
</evidence>
<evidence type="ECO:0000313" key="4">
    <source>
        <dbReference type="Proteomes" id="UP000334990"/>
    </source>
</evidence>
<dbReference type="OrthoDB" id="1273722at2"/>
<organism evidence="3 4">
    <name type="scientific">Acrocarpospora corrugata</name>
    <dbReference type="NCBI Taxonomy" id="35763"/>
    <lineage>
        <taxon>Bacteria</taxon>
        <taxon>Bacillati</taxon>
        <taxon>Actinomycetota</taxon>
        <taxon>Actinomycetes</taxon>
        <taxon>Streptosporangiales</taxon>
        <taxon>Streptosporangiaceae</taxon>
        <taxon>Acrocarpospora</taxon>
    </lineage>
</organism>
<dbReference type="InterPro" id="IPR006827">
    <property type="entry name" value="Lant_deHydtase_N"/>
</dbReference>
<feature type="domain" description="Lantibiotic dehydratase N-terminal" evidence="1">
    <location>
        <begin position="54"/>
        <end position="691"/>
    </location>
</feature>
<protein>
    <recommendedName>
        <fullName evidence="5">Lantibiotic dehydratase</fullName>
    </recommendedName>
</protein>
<evidence type="ECO:0000313" key="3">
    <source>
        <dbReference type="EMBL" id="GES05379.1"/>
    </source>
</evidence>
<comment type="caution">
    <text evidence="3">The sequence shown here is derived from an EMBL/GenBank/DDBJ whole genome shotgun (WGS) entry which is preliminary data.</text>
</comment>
<dbReference type="AlphaFoldDB" id="A0A5M3WAH7"/>
<proteinExistence type="predicted"/>
<feature type="domain" description="Thiopeptide-type bacteriocin biosynthesis" evidence="2">
    <location>
        <begin position="760"/>
        <end position="1034"/>
    </location>
</feature>
<dbReference type="EMBL" id="BLAD01000099">
    <property type="protein sequence ID" value="GES05379.1"/>
    <property type="molecule type" value="Genomic_DNA"/>
</dbReference>
<dbReference type="Pfam" id="PF14028">
    <property type="entry name" value="Lant_dehydr_C"/>
    <property type="match status" value="1"/>
</dbReference>
<dbReference type="Proteomes" id="UP000334990">
    <property type="component" value="Unassembled WGS sequence"/>
</dbReference>